<dbReference type="SUPFAM" id="SSF46785">
    <property type="entry name" value="Winged helix' DNA-binding domain"/>
    <property type="match status" value="1"/>
</dbReference>
<dbReference type="OrthoDB" id="3673085at2"/>
<feature type="domain" description="HTH lysR-type" evidence="5">
    <location>
        <begin position="2"/>
        <end position="59"/>
    </location>
</feature>
<dbReference type="PROSITE" id="PS50931">
    <property type="entry name" value="HTH_LYSR"/>
    <property type="match status" value="1"/>
</dbReference>
<keyword evidence="3 6" id="KW-0238">DNA-binding</keyword>
<dbReference type="InterPro" id="IPR036388">
    <property type="entry name" value="WH-like_DNA-bd_sf"/>
</dbReference>
<dbReference type="InterPro" id="IPR005119">
    <property type="entry name" value="LysR_subst-bd"/>
</dbReference>
<keyword evidence="7" id="KW-1185">Reference proteome</keyword>
<evidence type="ECO:0000259" key="5">
    <source>
        <dbReference type="PROSITE" id="PS50931"/>
    </source>
</evidence>
<evidence type="ECO:0000313" key="6">
    <source>
        <dbReference type="EMBL" id="SEB47208.1"/>
    </source>
</evidence>
<reference evidence="6 7" key="1">
    <citation type="submission" date="2016-10" db="EMBL/GenBank/DDBJ databases">
        <authorList>
            <person name="de Groot N.N."/>
        </authorList>
    </citation>
    <scope>NUCLEOTIDE SEQUENCE [LARGE SCALE GENOMIC DNA]</scope>
    <source>
        <strain evidence="6 7">DSM 10495</strain>
    </source>
</reference>
<dbReference type="GO" id="GO:0032993">
    <property type="term" value="C:protein-DNA complex"/>
    <property type="evidence" value="ECO:0007669"/>
    <property type="project" value="TreeGrafter"/>
</dbReference>
<dbReference type="InterPro" id="IPR036390">
    <property type="entry name" value="WH_DNA-bd_sf"/>
</dbReference>
<proteinExistence type="inferred from homology"/>
<dbReference type="PANTHER" id="PTHR30346">
    <property type="entry name" value="TRANSCRIPTIONAL DUAL REGULATOR HCAR-RELATED"/>
    <property type="match status" value="1"/>
</dbReference>
<dbReference type="Pfam" id="PF03466">
    <property type="entry name" value="LysR_substrate"/>
    <property type="match status" value="1"/>
</dbReference>
<keyword evidence="2" id="KW-0805">Transcription regulation</keyword>
<evidence type="ECO:0000256" key="1">
    <source>
        <dbReference type="ARBA" id="ARBA00009437"/>
    </source>
</evidence>
<dbReference type="GO" id="GO:0003700">
    <property type="term" value="F:DNA-binding transcription factor activity"/>
    <property type="evidence" value="ECO:0007669"/>
    <property type="project" value="InterPro"/>
</dbReference>
<dbReference type="Proteomes" id="UP000182652">
    <property type="component" value="Unassembled WGS sequence"/>
</dbReference>
<evidence type="ECO:0000256" key="3">
    <source>
        <dbReference type="ARBA" id="ARBA00023125"/>
    </source>
</evidence>
<comment type="similarity">
    <text evidence="1">Belongs to the LysR transcriptional regulatory family.</text>
</comment>
<accession>A0A1H4JND4</accession>
<dbReference type="RefSeq" id="WP_066216589.1">
    <property type="nucleotide sequence ID" value="NZ_FNSN01000003.1"/>
</dbReference>
<organism evidence="6 7">
    <name type="scientific">Arthrobacter woluwensis</name>
    <dbReference type="NCBI Taxonomy" id="156980"/>
    <lineage>
        <taxon>Bacteria</taxon>
        <taxon>Bacillati</taxon>
        <taxon>Actinomycetota</taxon>
        <taxon>Actinomycetes</taxon>
        <taxon>Micrococcales</taxon>
        <taxon>Micrococcaceae</taxon>
        <taxon>Arthrobacter</taxon>
    </lineage>
</organism>
<dbReference type="STRING" id="156980.SAMN04489745_0261"/>
<evidence type="ECO:0000313" key="7">
    <source>
        <dbReference type="Proteomes" id="UP000182652"/>
    </source>
</evidence>
<dbReference type="PANTHER" id="PTHR30346:SF29">
    <property type="entry name" value="LYSR SUBSTRATE-BINDING"/>
    <property type="match status" value="1"/>
</dbReference>
<evidence type="ECO:0000256" key="4">
    <source>
        <dbReference type="ARBA" id="ARBA00023163"/>
    </source>
</evidence>
<evidence type="ECO:0000256" key="2">
    <source>
        <dbReference type="ARBA" id="ARBA00023015"/>
    </source>
</evidence>
<dbReference type="Gene3D" id="3.40.190.10">
    <property type="entry name" value="Periplasmic binding protein-like II"/>
    <property type="match status" value="2"/>
</dbReference>
<dbReference type="SUPFAM" id="SSF53850">
    <property type="entry name" value="Periplasmic binding protein-like II"/>
    <property type="match status" value="1"/>
</dbReference>
<protein>
    <submittedName>
        <fullName evidence="6">DNA-binding transcriptional regulator, LysR family</fullName>
    </submittedName>
</protein>
<gene>
    <name evidence="6" type="ORF">SAMN04489745_0261</name>
</gene>
<dbReference type="InterPro" id="IPR000847">
    <property type="entry name" value="LysR_HTH_N"/>
</dbReference>
<name>A0A1H4JND4_9MICC</name>
<keyword evidence="4" id="KW-0804">Transcription</keyword>
<dbReference type="Pfam" id="PF00126">
    <property type="entry name" value="HTH_1"/>
    <property type="match status" value="1"/>
</dbReference>
<dbReference type="Gene3D" id="1.10.10.10">
    <property type="entry name" value="Winged helix-like DNA-binding domain superfamily/Winged helix DNA-binding domain"/>
    <property type="match status" value="1"/>
</dbReference>
<sequence>MLEIRRLRLLRELSIRGTLAGVADALAYSPSSVSQQLALLEKEVGVELMRKSGRGVLLTPQAQLLAEHTGELLDAFERAEAAVAASQDEIRGTVRMAVFQSAMLALLPATLQAVAEQHPALRIEMVQYEPETALHETWAHGFDLVVAEQYPHHAAPHLPGLDRKPLVEDAIRLAVPPENTLQQLTDAADLPWVMEPRGAATRHWAEQACRLAGFEPDVRYETADLQAHISLVESGHAVALLPDLIWVGRTQSSVRLVDLPSAPLRTVFTSARLASVGHPAITAVRDALEETARRLDPSGA</sequence>
<dbReference type="AlphaFoldDB" id="A0A1H4JND4"/>
<dbReference type="GO" id="GO:0003677">
    <property type="term" value="F:DNA binding"/>
    <property type="evidence" value="ECO:0007669"/>
    <property type="project" value="UniProtKB-KW"/>
</dbReference>
<dbReference type="EMBL" id="FNSN01000003">
    <property type="protein sequence ID" value="SEB47208.1"/>
    <property type="molecule type" value="Genomic_DNA"/>
</dbReference>